<gene>
    <name evidence="1" type="ORF">I3517_31725</name>
</gene>
<dbReference type="RefSeq" id="WP_019748530.1">
    <property type="nucleotide sequence ID" value="NZ_BHXB01000001.1"/>
</dbReference>
<sequence length="361" mass="38832">MSESESEPERPIDIFRRSVAVIEENLPPTWSLSTQRSPDLSEAPLRLDLRSPDGAVAKFGVYAAHGVLSSDVPGIADRFPTGQPGFVCAKYLSEPVRRQLDSHAISYADATGNVSLTADRPAVWVRGRGADADPWRGPGRPSGQLTGDPSARVVRALADFAAPLAITALVRLAGASTGATYRVVQTLSDRELVTRLPRGGIGDVRWPKMLREWAAEAGAKAPTPHGFHAPDGLEALFDQLRQLSGHIYAGTASVAAAPFARYAPTRRAHFHADNVDQFADALGLRRVESGGDVWITAPLSPSAFDRLLTRDGIRIVAPSQAFADLLVGPDSDEAAAEHLLTWMIENESQWRRAASPATDRP</sequence>
<evidence type="ECO:0000313" key="1">
    <source>
        <dbReference type="EMBL" id="MBH5147183.1"/>
    </source>
</evidence>
<proteinExistence type="predicted"/>
<reference evidence="1 2" key="1">
    <citation type="submission" date="2020-12" db="EMBL/GenBank/DDBJ databases">
        <title>Draft genome sequence of furan degrading bacterial strain FUR100.</title>
        <authorList>
            <person name="Woiski C."/>
        </authorList>
    </citation>
    <scope>NUCLEOTIDE SEQUENCE [LARGE SCALE GENOMIC DNA]</scope>
    <source>
        <strain evidence="1 2">FUR100</strain>
    </source>
</reference>
<dbReference type="KEGG" id="reb:XU06_14895"/>
<dbReference type="EMBL" id="JAECSB010000097">
    <property type="protein sequence ID" value="MBH5147183.1"/>
    <property type="molecule type" value="Genomic_DNA"/>
</dbReference>
<accession>A0A0E4A7J0</accession>
<protein>
    <submittedName>
        <fullName evidence="1">Uncharacterized protein</fullName>
    </submittedName>
</protein>
<dbReference type="Proteomes" id="UP000627573">
    <property type="component" value="Unassembled WGS sequence"/>
</dbReference>
<organism evidence="1 2">
    <name type="scientific">Rhodococcus erythropolis</name>
    <name type="common">Arthrobacter picolinophilus</name>
    <dbReference type="NCBI Taxonomy" id="1833"/>
    <lineage>
        <taxon>Bacteria</taxon>
        <taxon>Bacillati</taxon>
        <taxon>Actinomycetota</taxon>
        <taxon>Actinomycetes</taxon>
        <taxon>Mycobacteriales</taxon>
        <taxon>Nocardiaceae</taxon>
        <taxon>Rhodococcus</taxon>
        <taxon>Rhodococcus erythropolis group</taxon>
    </lineage>
</organism>
<evidence type="ECO:0000313" key="2">
    <source>
        <dbReference type="Proteomes" id="UP000627573"/>
    </source>
</evidence>
<name>A0A0E4A7J0_RHOER</name>
<keyword evidence="2" id="KW-1185">Reference proteome</keyword>
<dbReference type="AlphaFoldDB" id="A0A0E4A7J0"/>
<comment type="caution">
    <text evidence="1">The sequence shown here is derived from an EMBL/GenBank/DDBJ whole genome shotgun (WGS) entry which is preliminary data.</text>
</comment>